<feature type="non-terminal residue" evidence="1">
    <location>
        <position position="62"/>
    </location>
</feature>
<dbReference type="AlphaFoldDB" id="A0A383CBJ7"/>
<evidence type="ECO:0008006" key="2">
    <source>
        <dbReference type="Google" id="ProtNLM"/>
    </source>
</evidence>
<organism evidence="1">
    <name type="scientific">marine metagenome</name>
    <dbReference type="NCBI Taxonomy" id="408172"/>
    <lineage>
        <taxon>unclassified sequences</taxon>
        <taxon>metagenomes</taxon>
        <taxon>ecological metagenomes</taxon>
    </lineage>
</organism>
<gene>
    <name evidence="1" type="ORF">METZ01_LOCUS482601</name>
</gene>
<proteinExistence type="predicted"/>
<dbReference type="SUPFAM" id="SSF51905">
    <property type="entry name" value="FAD/NAD(P)-binding domain"/>
    <property type="match status" value="1"/>
</dbReference>
<dbReference type="Gene3D" id="3.50.50.60">
    <property type="entry name" value="FAD/NAD(P)-binding domain"/>
    <property type="match status" value="1"/>
</dbReference>
<reference evidence="1" key="1">
    <citation type="submission" date="2018-05" db="EMBL/GenBank/DDBJ databases">
        <authorList>
            <person name="Lanie J.A."/>
            <person name="Ng W.-L."/>
            <person name="Kazmierczak K.M."/>
            <person name="Andrzejewski T.M."/>
            <person name="Davidsen T.M."/>
            <person name="Wayne K.J."/>
            <person name="Tettelin H."/>
            <person name="Glass J.I."/>
            <person name="Rusch D."/>
            <person name="Podicherti R."/>
            <person name="Tsui H.-C.T."/>
            <person name="Winkler M.E."/>
        </authorList>
    </citation>
    <scope>NUCLEOTIDE SEQUENCE</scope>
</reference>
<accession>A0A383CBJ7</accession>
<name>A0A383CBJ7_9ZZZZ</name>
<sequence length="62" mass="6801">MPETVDTIILGAGQAGLSVSCQLSQAGHDRLVLERGAIAETWRSQRWDSFTVNSRNSMNQLP</sequence>
<dbReference type="InterPro" id="IPR036188">
    <property type="entry name" value="FAD/NAD-bd_sf"/>
</dbReference>
<evidence type="ECO:0000313" key="1">
    <source>
        <dbReference type="EMBL" id="SVE29747.1"/>
    </source>
</evidence>
<protein>
    <recommendedName>
        <fullName evidence="2">FAD-binding domain-containing protein</fullName>
    </recommendedName>
</protein>
<dbReference type="EMBL" id="UINC01207597">
    <property type="protein sequence ID" value="SVE29747.1"/>
    <property type="molecule type" value="Genomic_DNA"/>
</dbReference>